<evidence type="ECO:0000313" key="2">
    <source>
        <dbReference type="Proteomes" id="UP000790709"/>
    </source>
</evidence>
<protein>
    <submittedName>
        <fullName evidence="1">Uncharacterized protein</fullName>
    </submittedName>
</protein>
<sequence>MWAQAVKDSSHDMHDNKRSLDAHTLPPFIVIDGVINFRDVGGYATSNPELIVKPHVVFRSGEVTRITEDGKQELRKLGVRKIFDLRTDGEIKDYNTATALMDGIEIVRAPVVGGDWSNPVALVARLKEFEANERETFVIAYSECLGGAGPAYELILTHLRDHPEDGCLLHCTAGKDRTGLFACLLLMTLGASDEDIAKDYALTTVGLAPVLPMLAARYEKNPIFQENWQGMLNMGSSREENMLAVIAMIRDKFGGAEGWIKSATSLKDEDIEKIRKNLLVPKA</sequence>
<dbReference type="Proteomes" id="UP000790709">
    <property type="component" value="Unassembled WGS sequence"/>
</dbReference>
<comment type="caution">
    <text evidence="1">The sequence shown here is derived from an EMBL/GenBank/DDBJ whole genome shotgun (WGS) entry which is preliminary data.</text>
</comment>
<organism evidence="1 2">
    <name type="scientific">Leucogyrophana mollusca</name>
    <dbReference type="NCBI Taxonomy" id="85980"/>
    <lineage>
        <taxon>Eukaryota</taxon>
        <taxon>Fungi</taxon>
        <taxon>Dikarya</taxon>
        <taxon>Basidiomycota</taxon>
        <taxon>Agaricomycotina</taxon>
        <taxon>Agaricomycetes</taxon>
        <taxon>Agaricomycetidae</taxon>
        <taxon>Boletales</taxon>
        <taxon>Boletales incertae sedis</taxon>
        <taxon>Leucogyrophana</taxon>
    </lineage>
</organism>
<accession>A0ACB8BSX6</accession>
<name>A0ACB8BSX6_9AGAM</name>
<reference evidence="1" key="1">
    <citation type="journal article" date="2021" name="New Phytol.">
        <title>Evolutionary innovations through gain and loss of genes in the ectomycorrhizal Boletales.</title>
        <authorList>
            <person name="Wu G."/>
            <person name="Miyauchi S."/>
            <person name="Morin E."/>
            <person name="Kuo A."/>
            <person name="Drula E."/>
            <person name="Varga T."/>
            <person name="Kohler A."/>
            <person name="Feng B."/>
            <person name="Cao Y."/>
            <person name="Lipzen A."/>
            <person name="Daum C."/>
            <person name="Hundley H."/>
            <person name="Pangilinan J."/>
            <person name="Johnson J."/>
            <person name="Barry K."/>
            <person name="LaButti K."/>
            <person name="Ng V."/>
            <person name="Ahrendt S."/>
            <person name="Min B."/>
            <person name="Choi I.G."/>
            <person name="Park H."/>
            <person name="Plett J.M."/>
            <person name="Magnuson J."/>
            <person name="Spatafora J.W."/>
            <person name="Nagy L.G."/>
            <person name="Henrissat B."/>
            <person name="Grigoriev I.V."/>
            <person name="Yang Z.L."/>
            <person name="Xu J."/>
            <person name="Martin F.M."/>
        </authorList>
    </citation>
    <scope>NUCLEOTIDE SEQUENCE</scope>
    <source>
        <strain evidence="1">KUC20120723A-06</strain>
    </source>
</reference>
<evidence type="ECO:0000313" key="1">
    <source>
        <dbReference type="EMBL" id="KAH7928265.1"/>
    </source>
</evidence>
<keyword evidence="2" id="KW-1185">Reference proteome</keyword>
<dbReference type="EMBL" id="MU266355">
    <property type="protein sequence ID" value="KAH7928265.1"/>
    <property type="molecule type" value="Genomic_DNA"/>
</dbReference>
<gene>
    <name evidence="1" type="ORF">BV22DRAFT_1030920</name>
</gene>
<proteinExistence type="predicted"/>